<dbReference type="SUPFAM" id="SSF53955">
    <property type="entry name" value="Lysozyme-like"/>
    <property type="match status" value="1"/>
</dbReference>
<dbReference type="Pfam" id="PF01471">
    <property type="entry name" value="PG_binding_1"/>
    <property type="match status" value="1"/>
</dbReference>
<dbReference type="PANTHER" id="PTHR34408:SF1">
    <property type="entry name" value="GLYCOSYL HYDROLASE FAMILY 19 DOMAIN-CONTAINING PROTEIN HI_1415"/>
    <property type="match status" value="1"/>
</dbReference>
<dbReference type="AlphaFoldDB" id="A0A0P0YX82"/>
<keyword evidence="2" id="KW-0378">Hydrolase</keyword>
<dbReference type="GO" id="GO:0016787">
    <property type="term" value="F:hydrolase activity"/>
    <property type="evidence" value="ECO:0007669"/>
    <property type="project" value="UniProtKB-KW"/>
</dbReference>
<evidence type="ECO:0000313" key="2">
    <source>
        <dbReference type="EMBL" id="BAT26087.1"/>
    </source>
</evidence>
<dbReference type="PANTHER" id="PTHR34408">
    <property type="entry name" value="FAMILY PROTEIN, PUTATIVE-RELATED"/>
    <property type="match status" value="1"/>
</dbReference>
<dbReference type="Gene3D" id="1.10.101.10">
    <property type="entry name" value="PGBD-like superfamily/PGBD"/>
    <property type="match status" value="1"/>
</dbReference>
<dbReference type="RefSeq" id="WP_060602876.1">
    <property type="nucleotide sequence ID" value="NZ_BBWQ01000009.1"/>
</dbReference>
<sequence length="290" mass="31686">MKITAADLRRLAPQASAMIVNGIIEHQHLLPQYGIDTGRRLQHFMAQCAQETSGLRQLEENLNYSAGRLREVWPSRFKSIDVAREYAGNPEKLANNVYSSRMGNGPPATGDGWRFRGSGMKMTTGRSNYRQVEAETGLPVVSNPDMLRRFPEALLSACIYWQKNRLSRFADIDDAEGLTRAVNGGLTGFPDRQTYLRRAKGIWADSFRFKVSGAQAPAVTPDLPILRQGSTGQPVRDWQAILRANGLPVTVDGDFGAKTATATRTLQTRLGLVADGIVGPATRAAASKGA</sequence>
<organism evidence="2">
    <name type="scientific">Aureimonas altamirensis</name>
    <dbReference type="NCBI Taxonomy" id="370622"/>
    <lineage>
        <taxon>Bacteria</taxon>
        <taxon>Pseudomonadati</taxon>
        <taxon>Pseudomonadota</taxon>
        <taxon>Alphaproteobacteria</taxon>
        <taxon>Hyphomicrobiales</taxon>
        <taxon>Aurantimonadaceae</taxon>
        <taxon>Aureimonas</taxon>
    </lineage>
</organism>
<dbReference type="InterPro" id="IPR023346">
    <property type="entry name" value="Lysozyme-like_dom_sf"/>
</dbReference>
<feature type="domain" description="Peptidoglycan binding-like" evidence="1">
    <location>
        <begin position="231"/>
        <end position="285"/>
    </location>
</feature>
<dbReference type="Gene3D" id="1.10.530.10">
    <property type="match status" value="1"/>
</dbReference>
<name>A0A0P0YX82_9HYPH</name>
<proteinExistence type="predicted"/>
<protein>
    <submittedName>
        <fullName evidence="2">Glycoside hydrolase family 19</fullName>
    </submittedName>
</protein>
<dbReference type="EMBL" id="LC066371">
    <property type="protein sequence ID" value="BAT26087.1"/>
    <property type="molecule type" value="Genomic_DNA"/>
</dbReference>
<dbReference type="InterPro" id="IPR052354">
    <property type="entry name" value="Cell_Wall_Dynamics_Protein"/>
</dbReference>
<reference evidence="2" key="1">
    <citation type="journal article" date="2015" name="Proc. Natl. Acad. Sci. U.S.A.">
        <title>Bacterial clade with the ribosomal RNA operon on a small plasmid rather than the chromosome.</title>
        <authorList>
            <person name="Anda M."/>
            <person name="Ohtsubo Y."/>
            <person name="Okubo T."/>
            <person name="Sugawara M."/>
            <person name="Nagata Y."/>
            <person name="Tsuda M."/>
            <person name="Minamisawa K."/>
            <person name="Mitsui H."/>
        </authorList>
    </citation>
    <scope>NUCLEOTIDE SEQUENCE</scope>
    <source>
        <strain evidence="2">DSM 21988</strain>
    </source>
</reference>
<dbReference type="SUPFAM" id="SSF47090">
    <property type="entry name" value="PGBD-like"/>
    <property type="match status" value="1"/>
</dbReference>
<dbReference type="InterPro" id="IPR002477">
    <property type="entry name" value="Peptidoglycan-bd-like"/>
</dbReference>
<accession>A0A0P0YX82</accession>
<dbReference type="InterPro" id="IPR036365">
    <property type="entry name" value="PGBD-like_sf"/>
</dbReference>
<dbReference type="InterPro" id="IPR036366">
    <property type="entry name" value="PGBDSf"/>
</dbReference>
<evidence type="ECO:0000259" key="1">
    <source>
        <dbReference type="Pfam" id="PF01471"/>
    </source>
</evidence>